<keyword evidence="4 7" id="KW-1133">Transmembrane helix</keyword>
<dbReference type="InterPro" id="IPR051572">
    <property type="entry name" value="VTC_Complex_Subunit"/>
</dbReference>
<keyword evidence="3 7" id="KW-0812">Transmembrane</keyword>
<feature type="transmembrane region" description="Helical" evidence="7">
    <location>
        <begin position="664"/>
        <end position="686"/>
    </location>
</feature>
<feature type="region of interest" description="Disordered" evidence="6">
    <location>
        <begin position="482"/>
        <end position="539"/>
    </location>
</feature>
<name>A0A6A7C9R4_9PEZI</name>
<evidence type="ECO:0000256" key="7">
    <source>
        <dbReference type="SAM" id="Phobius"/>
    </source>
</evidence>
<keyword evidence="10" id="KW-1185">Reference proteome</keyword>
<feature type="compositionally biased region" description="Polar residues" evidence="6">
    <location>
        <begin position="511"/>
        <end position="522"/>
    </location>
</feature>
<dbReference type="Gene3D" id="3.20.100.30">
    <property type="entry name" value="VTC, catalytic tunnel domain"/>
    <property type="match status" value="1"/>
</dbReference>
<dbReference type="GO" id="GO:0007034">
    <property type="term" value="P:vacuolar transport"/>
    <property type="evidence" value="ECO:0007669"/>
    <property type="project" value="TreeGrafter"/>
</dbReference>
<feature type="compositionally biased region" description="Low complexity" evidence="6">
    <location>
        <begin position="499"/>
        <end position="510"/>
    </location>
</feature>
<accession>A0A6A7C9R4</accession>
<evidence type="ECO:0000256" key="4">
    <source>
        <dbReference type="ARBA" id="ARBA00022989"/>
    </source>
</evidence>
<organism evidence="9 10">
    <name type="scientific">Piedraia hortae CBS 480.64</name>
    <dbReference type="NCBI Taxonomy" id="1314780"/>
    <lineage>
        <taxon>Eukaryota</taxon>
        <taxon>Fungi</taxon>
        <taxon>Dikarya</taxon>
        <taxon>Ascomycota</taxon>
        <taxon>Pezizomycotina</taxon>
        <taxon>Dothideomycetes</taxon>
        <taxon>Dothideomycetidae</taxon>
        <taxon>Capnodiales</taxon>
        <taxon>Piedraiaceae</taxon>
        <taxon>Piedraia</taxon>
    </lineage>
</organism>
<dbReference type="GO" id="GO:0042144">
    <property type="term" value="P:vacuole fusion, non-autophagic"/>
    <property type="evidence" value="ECO:0007669"/>
    <property type="project" value="TreeGrafter"/>
</dbReference>
<comment type="subcellular location">
    <subcellularLocation>
        <location evidence="1">Vacuole membrane</location>
        <topology evidence="1">Multi-pass membrane protein</topology>
    </subcellularLocation>
</comment>
<reference evidence="9" key="1">
    <citation type="journal article" date="2020" name="Stud. Mycol.">
        <title>101 Dothideomycetes genomes: a test case for predicting lifestyles and emergence of pathogens.</title>
        <authorList>
            <person name="Haridas S."/>
            <person name="Albert R."/>
            <person name="Binder M."/>
            <person name="Bloem J."/>
            <person name="Labutti K."/>
            <person name="Salamov A."/>
            <person name="Andreopoulos B."/>
            <person name="Baker S."/>
            <person name="Barry K."/>
            <person name="Bills G."/>
            <person name="Bluhm B."/>
            <person name="Cannon C."/>
            <person name="Castanera R."/>
            <person name="Culley D."/>
            <person name="Daum C."/>
            <person name="Ezra D."/>
            <person name="Gonzalez J."/>
            <person name="Henrissat B."/>
            <person name="Kuo A."/>
            <person name="Liang C."/>
            <person name="Lipzen A."/>
            <person name="Lutzoni F."/>
            <person name="Magnuson J."/>
            <person name="Mondo S."/>
            <person name="Nolan M."/>
            <person name="Ohm R."/>
            <person name="Pangilinan J."/>
            <person name="Park H.-J."/>
            <person name="Ramirez L."/>
            <person name="Alfaro M."/>
            <person name="Sun H."/>
            <person name="Tritt A."/>
            <person name="Yoshinaga Y."/>
            <person name="Zwiers L.-H."/>
            <person name="Turgeon B."/>
            <person name="Goodwin S."/>
            <person name="Spatafora J."/>
            <person name="Crous P."/>
            <person name="Grigoriev I."/>
        </authorList>
    </citation>
    <scope>NUCLEOTIDE SEQUENCE</scope>
    <source>
        <strain evidence="9">CBS 480.64</strain>
    </source>
</reference>
<dbReference type="OrthoDB" id="5588846at2759"/>
<dbReference type="PANTHER" id="PTHR46140">
    <property type="entry name" value="VACUOLAR TRANSPORTER CHAPERONE 1-RELATED"/>
    <property type="match status" value="1"/>
</dbReference>
<dbReference type="GO" id="GO:0016237">
    <property type="term" value="P:microautophagy"/>
    <property type="evidence" value="ECO:0007669"/>
    <property type="project" value="TreeGrafter"/>
</dbReference>
<dbReference type="PROSITE" id="PS51382">
    <property type="entry name" value="SPX"/>
    <property type="match status" value="1"/>
</dbReference>
<evidence type="ECO:0000256" key="6">
    <source>
        <dbReference type="SAM" id="MobiDB-lite"/>
    </source>
</evidence>
<dbReference type="Proteomes" id="UP000799421">
    <property type="component" value="Unassembled WGS sequence"/>
</dbReference>
<proteinExistence type="predicted"/>
<feature type="transmembrane region" description="Helical" evidence="7">
    <location>
        <begin position="698"/>
        <end position="720"/>
    </location>
</feature>
<dbReference type="InterPro" id="IPR004331">
    <property type="entry name" value="SPX_dom"/>
</dbReference>
<evidence type="ECO:0000256" key="1">
    <source>
        <dbReference type="ARBA" id="ARBA00004128"/>
    </source>
</evidence>
<keyword evidence="2" id="KW-0926">Vacuole</keyword>
<dbReference type="EMBL" id="MU005958">
    <property type="protein sequence ID" value="KAF2864133.1"/>
    <property type="molecule type" value="Genomic_DNA"/>
</dbReference>
<dbReference type="AlphaFoldDB" id="A0A6A7C9R4"/>
<evidence type="ECO:0000256" key="3">
    <source>
        <dbReference type="ARBA" id="ARBA00022692"/>
    </source>
</evidence>
<sequence length="723" mass="81078">MKYGDTLRQRSIPAWSHHNIDYDDIKHMIKQQTADNRSRVIPGCTDVAGAEFEEQLFDVLVAQHERIYLFVKSKAGEIRRRHDHAQQQFQQLVQRSAAVADVSVRFLERYGRLESEVMKVGDDIRALARFASTQRTAFRKLLKKYGKWSGSRGVEDRFRDEVMWDPKGLFKINLQPLFDDYSRLLEQIRSRYEKMLQPSAETRLHTSKYNPAITQLQAAMQSGSKVDFDTALATVPLGPDGTCATYFVHPEALIELQVLLLQYCRYLTAQTGYHVLEAGHAETFAREQAALTVDEREHCPGLCPQKAQLSVRWAGDEDAKISFRTDSGFQYERSKQKHVGALFSSTCSKLPQSECIQGIQHEAKSGTLKPMHTISSLRARLIGMDSTNNAVSLVAATIDTKISIKSDGQEITKFPYAILWVRQEGVPLNDLVTILNHTHLTERIRGFSLGYYAMWMKEQTTGRSSDLPAPFWLPLLHQDIRKPPKEDQGLSPSASLSQTGADTGTSASTTIKGSDTFSSTTDAAIAPGNIKKPQRQRNHQYWSEYDDQETAQEPYTILIDPDYKSPFERFFTSFTDRFFSPRHSRKPGNNVDSDAAEPLLRCRSESSSLYGSIQSGYSSEAILPSSHRNGGIVAISFTASMVILAVGYILAATGRHRLEYEVDFGIIVAVASSLFFAILGSLAAFMTRRGRHFSRTTWLVVGMALCIVILGSAGLVAWVLTRT</sequence>
<dbReference type="GO" id="GO:0000329">
    <property type="term" value="C:fungal-type vacuole membrane"/>
    <property type="evidence" value="ECO:0007669"/>
    <property type="project" value="TreeGrafter"/>
</dbReference>
<evidence type="ECO:0000256" key="2">
    <source>
        <dbReference type="ARBA" id="ARBA00022554"/>
    </source>
</evidence>
<evidence type="ECO:0000313" key="9">
    <source>
        <dbReference type="EMBL" id="KAF2864133.1"/>
    </source>
</evidence>
<evidence type="ECO:0000256" key="5">
    <source>
        <dbReference type="ARBA" id="ARBA00023136"/>
    </source>
</evidence>
<dbReference type="CDD" id="cd14474">
    <property type="entry name" value="SPX_YDR089W"/>
    <property type="match status" value="1"/>
</dbReference>
<dbReference type="GO" id="GO:0033254">
    <property type="term" value="C:vacuolar transporter chaperone complex"/>
    <property type="evidence" value="ECO:0007669"/>
    <property type="project" value="TreeGrafter"/>
</dbReference>
<keyword evidence="5 7" id="KW-0472">Membrane</keyword>
<evidence type="ECO:0000313" key="10">
    <source>
        <dbReference type="Proteomes" id="UP000799421"/>
    </source>
</evidence>
<feature type="domain" description="SPX" evidence="8">
    <location>
        <begin position="1"/>
        <end position="159"/>
    </location>
</feature>
<gene>
    <name evidence="9" type="ORF">K470DRAFT_209144</name>
</gene>
<dbReference type="InterPro" id="IPR042267">
    <property type="entry name" value="VTC_sf"/>
</dbReference>
<evidence type="ECO:0000259" key="8">
    <source>
        <dbReference type="PROSITE" id="PS51382"/>
    </source>
</evidence>
<protein>
    <recommendedName>
        <fullName evidence="8">SPX domain-containing protein</fullName>
    </recommendedName>
</protein>
<dbReference type="GO" id="GO:0006799">
    <property type="term" value="P:polyphosphate biosynthetic process"/>
    <property type="evidence" value="ECO:0007669"/>
    <property type="project" value="UniProtKB-ARBA"/>
</dbReference>
<dbReference type="PANTHER" id="PTHR46140:SF1">
    <property type="entry name" value="VACUOLAR TRANSPORTER CHAPERONE COMPLEX SUBUNIT 4-RELATED"/>
    <property type="match status" value="1"/>
</dbReference>
<feature type="transmembrane region" description="Helical" evidence="7">
    <location>
        <begin position="632"/>
        <end position="652"/>
    </location>
</feature>